<evidence type="ECO:0000256" key="2">
    <source>
        <dbReference type="SAM" id="MobiDB-lite"/>
    </source>
</evidence>
<accession>A0A6F8XIY3</accession>
<organism evidence="4 5">
    <name type="scientific">Phytohabitans flavus</name>
    <dbReference type="NCBI Taxonomy" id="1076124"/>
    <lineage>
        <taxon>Bacteria</taxon>
        <taxon>Bacillati</taxon>
        <taxon>Actinomycetota</taxon>
        <taxon>Actinomycetes</taxon>
        <taxon>Micromonosporales</taxon>
        <taxon>Micromonosporaceae</taxon>
    </lineage>
</organism>
<dbReference type="SMART" id="SM00859">
    <property type="entry name" value="Semialdhyde_dh"/>
    <property type="match status" value="1"/>
</dbReference>
<evidence type="ECO:0000313" key="4">
    <source>
        <dbReference type="EMBL" id="BCB73772.1"/>
    </source>
</evidence>
<dbReference type="PANTHER" id="PTHR14239">
    <property type="entry name" value="DUDULIN-RELATED"/>
    <property type="match status" value="1"/>
</dbReference>
<dbReference type="AlphaFoldDB" id="A0A6F8XIY3"/>
<dbReference type="InterPro" id="IPR028939">
    <property type="entry name" value="P5C_Rdtase_cat_N"/>
</dbReference>
<gene>
    <name evidence="4" type="ORF">Pflav_001820</name>
</gene>
<dbReference type="InterPro" id="IPR036291">
    <property type="entry name" value="NAD(P)-bd_dom_sf"/>
</dbReference>
<reference evidence="4 5" key="2">
    <citation type="submission" date="2020-03" db="EMBL/GenBank/DDBJ databases">
        <authorList>
            <person name="Ichikawa N."/>
            <person name="Kimura A."/>
            <person name="Kitahashi Y."/>
            <person name="Uohara A."/>
        </authorList>
    </citation>
    <scope>NUCLEOTIDE SEQUENCE [LARGE SCALE GENOMIC DNA]</scope>
    <source>
        <strain evidence="4 5">NBRC 107702</strain>
    </source>
</reference>
<protein>
    <recommendedName>
        <fullName evidence="3">Semialdehyde dehydrogenase NAD-binding domain-containing protein</fullName>
    </recommendedName>
</protein>
<feature type="region of interest" description="Disordered" evidence="2">
    <location>
        <begin position="182"/>
        <end position="216"/>
    </location>
</feature>
<feature type="compositionally biased region" description="Basic and acidic residues" evidence="2">
    <location>
        <begin position="200"/>
        <end position="216"/>
    </location>
</feature>
<dbReference type="GO" id="GO:0016620">
    <property type="term" value="F:oxidoreductase activity, acting on the aldehyde or oxo group of donors, NAD or NADP as acceptor"/>
    <property type="evidence" value="ECO:0007669"/>
    <property type="project" value="InterPro"/>
</dbReference>
<evidence type="ECO:0000256" key="1">
    <source>
        <dbReference type="ARBA" id="ARBA00023002"/>
    </source>
</evidence>
<proteinExistence type="predicted"/>
<evidence type="ECO:0000259" key="3">
    <source>
        <dbReference type="SMART" id="SM00859"/>
    </source>
</evidence>
<name>A0A6F8XIY3_9ACTN</name>
<dbReference type="InterPro" id="IPR051267">
    <property type="entry name" value="STEAP_metalloreductase"/>
</dbReference>
<dbReference type="Proteomes" id="UP000502508">
    <property type="component" value="Chromosome"/>
</dbReference>
<keyword evidence="1" id="KW-0560">Oxidoreductase</keyword>
<evidence type="ECO:0000313" key="5">
    <source>
        <dbReference type="Proteomes" id="UP000502508"/>
    </source>
</evidence>
<dbReference type="InterPro" id="IPR000534">
    <property type="entry name" value="Semialdehyde_DH_NAD-bd"/>
</dbReference>
<dbReference type="Gene3D" id="3.40.50.720">
    <property type="entry name" value="NAD(P)-binding Rossmann-like Domain"/>
    <property type="match status" value="1"/>
</dbReference>
<dbReference type="PANTHER" id="PTHR14239:SF10">
    <property type="entry name" value="REDUCTASE"/>
    <property type="match status" value="1"/>
</dbReference>
<dbReference type="GO" id="GO:0051287">
    <property type="term" value="F:NAD binding"/>
    <property type="evidence" value="ECO:0007669"/>
    <property type="project" value="InterPro"/>
</dbReference>
<feature type="domain" description="Semialdehyde dehydrogenase NAD-binding" evidence="3">
    <location>
        <begin position="11"/>
        <end position="117"/>
    </location>
</feature>
<dbReference type="SUPFAM" id="SSF51735">
    <property type="entry name" value="NAD(P)-binding Rossmann-fold domains"/>
    <property type="match status" value="1"/>
</dbReference>
<dbReference type="Pfam" id="PF03807">
    <property type="entry name" value="F420_oxidored"/>
    <property type="match status" value="1"/>
</dbReference>
<sequence length="216" mass="22170">MAVAGQFSGMKIGIIGSGNVGGTLTRRLQALGHEVTVGNSRGPETLTPLVAETGATPGTARQAAESGDVVVIATPVRAVPDLPADALRGKVVVDASNYYPRRDGQIGPIDGGEASSRWTSEHLPGAAVVKAFNTIQAGHLLAGGLPAGDPTRIALPVASDDPSAKRTVMSLVEELGFDPIDAGGLDDSWRQQPGSPVYTTDRDAAGVRDGLSEARR</sequence>
<dbReference type="EMBL" id="AP022870">
    <property type="protein sequence ID" value="BCB73772.1"/>
    <property type="molecule type" value="Genomic_DNA"/>
</dbReference>
<dbReference type="RefSeq" id="WP_232070888.1">
    <property type="nucleotide sequence ID" value="NZ_AP022870.1"/>
</dbReference>
<dbReference type="KEGG" id="pfla:Pflav_001820"/>
<keyword evidence="5" id="KW-1185">Reference proteome</keyword>
<reference evidence="4 5" key="1">
    <citation type="submission" date="2020-03" db="EMBL/GenBank/DDBJ databases">
        <title>Whole genome shotgun sequence of Phytohabitans flavus NBRC 107702.</title>
        <authorList>
            <person name="Komaki H."/>
            <person name="Tamura T."/>
        </authorList>
    </citation>
    <scope>NUCLEOTIDE SEQUENCE [LARGE SCALE GENOMIC DNA]</scope>
    <source>
        <strain evidence="4 5">NBRC 107702</strain>
    </source>
</reference>